<feature type="region of interest" description="Disordered" evidence="1">
    <location>
        <begin position="58"/>
        <end position="96"/>
    </location>
</feature>
<dbReference type="Proteomes" id="UP001177003">
    <property type="component" value="Chromosome 7"/>
</dbReference>
<feature type="compositionally biased region" description="Basic and acidic residues" evidence="1">
    <location>
        <begin position="58"/>
        <end position="72"/>
    </location>
</feature>
<dbReference type="SUPFAM" id="SSF54001">
    <property type="entry name" value="Cysteine proteinases"/>
    <property type="match status" value="1"/>
</dbReference>
<organism evidence="2 3">
    <name type="scientific">Lactuca saligna</name>
    <name type="common">Willowleaf lettuce</name>
    <dbReference type="NCBI Taxonomy" id="75948"/>
    <lineage>
        <taxon>Eukaryota</taxon>
        <taxon>Viridiplantae</taxon>
        <taxon>Streptophyta</taxon>
        <taxon>Embryophyta</taxon>
        <taxon>Tracheophyta</taxon>
        <taxon>Spermatophyta</taxon>
        <taxon>Magnoliopsida</taxon>
        <taxon>eudicotyledons</taxon>
        <taxon>Gunneridae</taxon>
        <taxon>Pentapetalae</taxon>
        <taxon>asterids</taxon>
        <taxon>campanulids</taxon>
        <taxon>Asterales</taxon>
        <taxon>Asteraceae</taxon>
        <taxon>Cichorioideae</taxon>
        <taxon>Cichorieae</taxon>
        <taxon>Lactucinae</taxon>
        <taxon>Lactuca</taxon>
    </lineage>
</organism>
<dbReference type="EMBL" id="OX465083">
    <property type="protein sequence ID" value="CAI9295172.1"/>
    <property type="molecule type" value="Genomic_DNA"/>
</dbReference>
<protein>
    <recommendedName>
        <fullName evidence="4">Ubiquitin-like protease family profile domain-containing protein</fullName>
    </recommendedName>
</protein>
<proteinExistence type="predicted"/>
<evidence type="ECO:0008006" key="4">
    <source>
        <dbReference type="Google" id="ProtNLM"/>
    </source>
</evidence>
<dbReference type="InterPro" id="IPR038765">
    <property type="entry name" value="Papain-like_cys_pep_sf"/>
</dbReference>
<evidence type="ECO:0000313" key="3">
    <source>
        <dbReference type="Proteomes" id="UP001177003"/>
    </source>
</evidence>
<name>A0AA35ZNU9_LACSI</name>
<gene>
    <name evidence="2" type="ORF">LSALG_LOCUS34125</name>
</gene>
<dbReference type="AlphaFoldDB" id="A0AA35ZNU9"/>
<sequence length="211" mass="23991">MKYSRSSDDTAFSIDMLDELLEEDIPEDSSKFAALEEVFDPEKDLLEIERLLEEAEYEELKNQAESPTRRVDPIYSPSTSEEKPAVANAATNSPSTIPALGESATMHNKLELKTLPDHLEYAFLEEGNQKPVIIASDLSKTEKEELVRYPVQPGSTECGYYMLRFMKEIVEEGIEELVKDNIGDGKVEYTTADIDEIREEWSTFVTGFIYR</sequence>
<evidence type="ECO:0000313" key="2">
    <source>
        <dbReference type="EMBL" id="CAI9295172.1"/>
    </source>
</evidence>
<reference evidence="2" key="1">
    <citation type="submission" date="2023-04" db="EMBL/GenBank/DDBJ databases">
        <authorList>
            <person name="Vijverberg K."/>
            <person name="Xiong W."/>
            <person name="Schranz E."/>
        </authorList>
    </citation>
    <scope>NUCLEOTIDE SEQUENCE</scope>
</reference>
<accession>A0AA35ZNU9</accession>
<evidence type="ECO:0000256" key="1">
    <source>
        <dbReference type="SAM" id="MobiDB-lite"/>
    </source>
</evidence>
<keyword evidence="3" id="KW-1185">Reference proteome</keyword>